<dbReference type="PANTHER" id="PTHR34571">
    <property type="entry name" value="(S)-UREIDOGLYCINE AMINOHYDROLASE"/>
    <property type="match status" value="1"/>
</dbReference>
<dbReference type="PANTHER" id="PTHR34571:SF1">
    <property type="entry name" value="(S)-UREIDOGLYCINE AMINOHYDROLASE"/>
    <property type="match status" value="1"/>
</dbReference>
<name>A0A099W1U0_9LIST</name>
<protein>
    <recommendedName>
        <fullName evidence="1">Cupin type-2 domain-containing protein</fullName>
    </recommendedName>
</protein>
<dbReference type="OrthoDB" id="9814939at2"/>
<dbReference type="InterPro" id="IPR013096">
    <property type="entry name" value="Cupin_2"/>
</dbReference>
<dbReference type="RefSeq" id="WP_036087089.1">
    <property type="nucleotide sequence ID" value="NZ_CBCSHQ010000021.1"/>
</dbReference>
<dbReference type="EMBL" id="JNFA01000025">
    <property type="protein sequence ID" value="KGL39864.1"/>
    <property type="molecule type" value="Genomic_DNA"/>
</dbReference>
<evidence type="ECO:0000313" key="2">
    <source>
        <dbReference type="EMBL" id="KGL39864.1"/>
    </source>
</evidence>
<dbReference type="STRING" id="1552123.EP57_12445"/>
<dbReference type="CDD" id="cd02212">
    <property type="entry name" value="cupin_UGlyAH_C"/>
    <property type="match status" value="1"/>
</dbReference>
<feature type="domain" description="Cupin type-2" evidence="1">
    <location>
        <begin position="83"/>
        <end position="121"/>
    </location>
</feature>
<dbReference type="InterPro" id="IPR017627">
    <property type="entry name" value="UGHY"/>
</dbReference>
<dbReference type="Proteomes" id="UP000029844">
    <property type="component" value="Unassembled WGS sequence"/>
</dbReference>
<organism evidence="2 3">
    <name type="scientific">Listeria booriae</name>
    <dbReference type="NCBI Taxonomy" id="1552123"/>
    <lineage>
        <taxon>Bacteria</taxon>
        <taxon>Bacillati</taxon>
        <taxon>Bacillota</taxon>
        <taxon>Bacilli</taxon>
        <taxon>Bacillales</taxon>
        <taxon>Listeriaceae</taxon>
        <taxon>Listeria</taxon>
    </lineage>
</organism>
<dbReference type="InterPro" id="IPR011051">
    <property type="entry name" value="RmlC_Cupin_sf"/>
</dbReference>
<evidence type="ECO:0000313" key="3">
    <source>
        <dbReference type="Proteomes" id="UP000029844"/>
    </source>
</evidence>
<dbReference type="InterPro" id="IPR014710">
    <property type="entry name" value="RmlC-like_jellyroll"/>
</dbReference>
<dbReference type="GeneID" id="58718160"/>
<proteinExistence type="predicted"/>
<dbReference type="InterPro" id="IPR044697">
    <property type="entry name" value="UGlyAH_cupin_C"/>
</dbReference>
<dbReference type="Pfam" id="PF07883">
    <property type="entry name" value="Cupin_2"/>
    <property type="match status" value="2"/>
</dbReference>
<evidence type="ECO:0000259" key="1">
    <source>
        <dbReference type="Pfam" id="PF07883"/>
    </source>
</evidence>
<gene>
    <name evidence="2" type="ORF">EP57_12445</name>
</gene>
<dbReference type="SUPFAM" id="SSF51182">
    <property type="entry name" value="RmlC-like cupins"/>
    <property type="match status" value="1"/>
</dbReference>
<sequence length="262" mass="28818">MGYRNKNTGYVNDILASRSVIKRANYAIIPPDGLVNNSIPGFENCELSILATPKLGATFVDYIITLLDGGQNKAGFGGEGIETFFYCLEGKITVWADDAEHTLEAGGYIYCPAGVILKFANSNGGANSEAFLYKKKYEAVAGYETHVVVNNVANLEKIAYEGMKDVILQNLLPADLGFDMNFHILSFEPGACHGYIETHYQEHGAYMLSGEGVYNLDNEWVPVKKGDYLFMGAYVPQATYAVGRGEAFSYLYSKDCNRDPQL</sequence>
<dbReference type="Gene3D" id="2.60.120.10">
    <property type="entry name" value="Jelly Rolls"/>
    <property type="match status" value="2"/>
</dbReference>
<dbReference type="AlphaFoldDB" id="A0A099W1U0"/>
<dbReference type="CDD" id="cd02211">
    <property type="entry name" value="cupin_UGlyAH_N"/>
    <property type="match status" value="1"/>
</dbReference>
<keyword evidence="3" id="KW-1185">Reference proteome</keyword>
<feature type="domain" description="Cupin type-2" evidence="1">
    <location>
        <begin position="185"/>
        <end position="244"/>
    </location>
</feature>
<dbReference type="GO" id="GO:0071522">
    <property type="term" value="F:ureidoglycine aminohydrolase activity"/>
    <property type="evidence" value="ECO:0007669"/>
    <property type="project" value="InterPro"/>
</dbReference>
<dbReference type="eggNOG" id="COG3257">
    <property type="taxonomic scope" value="Bacteria"/>
</dbReference>
<dbReference type="InterPro" id="IPR044704">
    <property type="entry name" value="UGlyAH_cupin_N"/>
</dbReference>
<reference evidence="2 3" key="1">
    <citation type="submission" date="2014-05" db="EMBL/GenBank/DDBJ databases">
        <title>Novel Listeriaceae from food processing environments.</title>
        <authorList>
            <person name="den Bakker H.C."/>
        </authorList>
    </citation>
    <scope>NUCLEOTIDE SEQUENCE [LARGE SCALE GENOMIC DNA]</scope>
    <source>
        <strain evidence="2 3">FSL A5-0281</strain>
    </source>
</reference>
<dbReference type="NCBIfam" id="TIGR03214">
    <property type="entry name" value="ura-cupin"/>
    <property type="match status" value="1"/>
</dbReference>
<comment type="caution">
    <text evidence="2">The sequence shown here is derived from an EMBL/GenBank/DDBJ whole genome shotgun (WGS) entry which is preliminary data.</text>
</comment>
<accession>A0A099W1U0</accession>